<keyword evidence="2" id="KW-1185">Reference proteome</keyword>
<evidence type="ECO:0000313" key="1">
    <source>
        <dbReference type="EMBL" id="MFC5970345.1"/>
    </source>
</evidence>
<protein>
    <submittedName>
        <fullName evidence="1">Uncharacterized protein</fullName>
    </submittedName>
</protein>
<dbReference type="Proteomes" id="UP001596099">
    <property type="component" value="Unassembled WGS sequence"/>
</dbReference>
<gene>
    <name evidence="1" type="ORF">ACFPYI_03295</name>
</gene>
<evidence type="ECO:0000313" key="2">
    <source>
        <dbReference type="Proteomes" id="UP001596099"/>
    </source>
</evidence>
<name>A0ABD5RJ64_9EURY</name>
<accession>A0ABD5RJ64</accession>
<proteinExistence type="predicted"/>
<dbReference type="AlphaFoldDB" id="A0ABD5RJ64"/>
<sequence>MALSYELASEMVSDVSRPWFADLHSDVEMRWRTGDDRFVVSVRDEDSYVVGVRREARPERVYETSARFERWAATLEEAVGHADEFIRYPEDYV</sequence>
<reference evidence="1 2" key="1">
    <citation type="journal article" date="2019" name="Int. J. Syst. Evol. Microbiol.">
        <title>The Global Catalogue of Microorganisms (GCM) 10K type strain sequencing project: providing services to taxonomists for standard genome sequencing and annotation.</title>
        <authorList>
            <consortium name="The Broad Institute Genomics Platform"/>
            <consortium name="The Broad Institute Genome Sequencing Center for Infectious Disease"/>
            <person name="Wu L."/>
            <person name="Ma J."/>
        </authorList>
    </citation>
    <scope>NUCLEOTIDE SEQUENCE [LARGE SCALE GENOMIC DNA]</scope>
    <source>
        <strain evidence="1 2">CGMCC 1.12543</strain>
    </source>
</reference>
<comment type="caution">
    <text evidence="1">The sequence shown here is derived from an EMBL/GenBank/DDBJ whole genome shotgun (WGS) entry which is preliminary data.</text>
</comment>
<dbReference type="RefSeq" id="WP_247419249.1">
    <property type="nucleotide sequence ID" value="NZ_JALLGW010000002.1"/>
</dbReference>
<organism evidence="1 2">
    <name type="scientific">Halomarina salina</name>
    <dbReference type="NCBI Taxonomy" id="1872699"/>
    <lineage>
        <taxon>Archaea</taxon>
        <taxon>Methanobacteriati</taxon>
        <taxon>Methanobacteriota</taxon>
        <taxon>Stenosarchaea group</taxon>
        <taxon>Halobacteria</taxon>
        <taxon>Halobacteriales</taxon>
        <taxon>Natronomonadaceae</taxon>
        <taxon>Halomarina</taxon>
    </lineage>
</organism>
<dbReference type="EMBL" id="JBHSQH010000001">
    <property type="protein sequence ID" value="MFC5970345.1"/>
    <property type="molecule type" value="Genomic_DNA"/>
</dbReference>